<protein>
    <submittedName>
        <fullName evidence="1">Uncharacterized protein</fullName>
    </submittedName>
</protein>
<evidence type="ECO:0000313" key="1">
    <source>
        <dbReference type="EMBL" id="KKM62869.1"/>
    </source>
</evidence>
<sequence length="214" mass="23752">MAIVAYALTTVARQKSFMGISSAANDTLIETLIGVVTDFIENFCDRRFKQTVYSNEVYDGNGANKLLLRQFPVISGEAFTLQQRDSISNNSNFSSIDSELYFVKNRSGIVVLAGSGGFNRGAGGIFIRAPQHYRISYTAGYAFDNAGEDTLVAVGLSDLEFAVWKLVSTIFNERKQNTGVRSEKIGDYSVTLQKTALTDQQVEQILYKYRRPYG</sequence>
<organism evidence="1">
    <name type="scientific">marine sediment metagenome</name>
    <dbReference type="NCBI Taxonomy" id="412755"/>
    <lineage>
        <taxon>unclassified sequences</taxon>
        <taxon>metagenomes</taxon>
        <taxon>ecological metagenomes</taxon>
    </lineage>
</organism>
<comment type="caution">
    <text evidence="1">The sequence shown here is derived from an EMBL/GenBank/DDBJ whole genome shotgun (WGS) entry which is preliminary data.</text>
</comment>
<dbReference type="InterPro" id="IPR036558">
    <property type="entry name" value="YqbG-like_sf"/>
</dbReference>
<dbReference type="Gene3D" id="1.10.3230.10">
    <property type="entry name" value="YqbG-like"/>
    <property type="match status" value="1"/>
</dbReference>
<reference evidence="1" key="1">
    <citation type="journal article" date="2015" name="Nature">
        <title>Complex archaea that bridge the gap between prokaryotes and eukaryotes.</title>
        <authorList>
            <person name="Spang A."/>
            <person name="Saw J.H."/>
            <person name="Jorgensen S.L."/>
            <person name="Zaremba-Niedzwiedzka K."/>
            <person name="Martijn J."/>
            <person name="Lind A.E."/>
            <person name="van Eijk R."/>
            <person name="Schleper C."/>
            <person name="Guy L."/>
            <person name="Ettema T.J."/>
        </authorList>
    </citation>
    <scope>NUCLEOTIDE SEQUENCE</scope>
</reference>
<accession>A0A0F9IZQ1</accession>
<dbReference type="EMBL" id="LAZR01011211">
    <property type="protein sequence ID" value="KKM62869.1"/>
    <property type="molecule type" value="Genomic_DNA"/>
</dbReference>
<dbReference type="InterPro" id="IPR021146">
    <property type="entry name" value="Phage_gp6-like_head-tail"/>
</dbReference>
<dbReference type="Pfam" id="PF05135">
    <property type="entry name" value="Phage_connect_1"/>
    <property type="match status" value="1"/>
</dbReference>
<gene>
    <name evidence="1" type="ORF">LCGC14_1517330</name>
</gene>
<dbReference type="AlphaFoldDB" id="A0A0F9IZQ1"/>
<proteinExistence type="predicted"/>
<name>A0A0F9IZQ1_9ZZZZ</name>
<feature type="non-terminal residue" evidence="1">
    <location>
        <position position="214"/>
    </location>
</feature>